<dbReference type="Gene3D" id="1.10.10.10">
    <property type="entry name" value="Winged helix-like DNA-binding domain superfamily/Winged helix DNA-binding domain"/>
    <property type="match status" value="1"/>
</dbReference>
<accession>A0A7X4H9C8</accession>
<dbReference type="GO" id="GO:0006355">
    <property type="term" value="P:regulation of DNA-templated transcription"/>
    <property type="evidence" value="ECO:0007669"/>
    <property type="project" value="InterPro"/>
</dbReference>
<dbReference type="RefSeq" id="WP_161070533.1">
    <property type="nucleotide sequence ID" value="NZ_CP086370.1"/>
</dbReference>
<dbReference type="Proteomes" id="UP000450676">
    <property type="component" value="Unassembled WGS sequence"/>
</dbReference>
<evidence type="ECO:0000259" key="4">
    <source>
        <dbReference type="PROSITE" id="PS50043"/>
    </source>
</evidence>
<evidence type="ECO:0000256" key="2">
    <source>
        <dbReference type="ARBA" id="ARBA00023125"/>
    </source>
</evidence>
<dbReference type="InterPro" id="IPR000792">
    <property type="entry name" value="Tscrpt_reg_LuxR_C"/>
</dbReference>
<dbReference type="PANTHER" id="PTHR44688">
    <property type="entry name" value="DNA-BINDING TRANSCRIPTIONAL ACTIVATOR DEVR_DOSR"/>
    <property type="match status" value="1"/>
</dbReference>
<dbReference type="AlphaFoldDB" id="A0A7X4H9C8"/>
<gene>
    <name evidence="5" type="ORF">GTP77_02190</name>
</gene>
<evidence type="ECO:0000313" key="5">
    <source>
        <dbReference type="EMBL" id="MYN06140.1"/>
    </source>
</evidence>
<proteinExistence type="predicted"/>
<feature type="domain" description="HTH luxR-type" evidence="4">
    <location>
        <begin position="181"/>
        <end position="246"/>
    </location>
</feature>
<keyword evidence="1" id="KW-0805">Transcription regulation</keyword>
<keyword evidence="2" id="KW-0238">DNA-binding</keyword>
<keyword evidence="6" id="KW-1185">Reference proteome</keyword>
<dbReference type="PANTHER" id="PTHR44688:SF16">
    <property type="entry name" value="DNA-BINDING TRANSCRIPTIONAL ACTIVATOR DEVR_DOSR"/>
    <property type="match status" value="1"/>
</dbReference>
<dbReference type="InterPro" id="IPR036388">
    <property type="entry name" value="WH-like_DNA-bd_sf"/>
</dbReference>
<name>A0A7X4H9C8_9BURK</name>
<evidence type="ECO:0000256" key="3">
    <source>
        <dbReference type="ARBA" id="ARBA00023163"/>
    </source>
</evidence>
<dbReference type="GO" id="GO:0003677">
    <property type="term" value="F:DNA binding"/>
    <property type="evidence" value="ECO:0007669"/>
    <property type="project" value="UniProtKB-KW"/>
</dbReference>
<protein>
    <submittedName>
        <fullName evidence="5">Helix-turn-helix transcriptional regulator</fullName>
    </submittedName>
</protein>
<dbReference type="SMART" id="SM00421">
    <property type="entry name" value="HTH_LUXR"/>
    <property type="match status" value="1"/>
</dbReference>
<dbReference type="CDD" id="cd06170">
    <property type="entry name" value="LuxR_C_like"/>
    <property type="match status" value="1"/>
</dbReference>
<sequence>MDDIVTPSARELEYLVRIIERAATVRTRAGWSSWSQGLLQTLLPHQAMVCLHMGERGQLLDAHCLHGEMAHAAQAERLRALAARLAAICRSQYGLPWAVGGAETSAALTELRREISGLVAGELLLHGSGELQGGASMFVLFGMPDEGRARHRYFIELLLPCMHLAWQRQAAHQPPASFPEAGALADPLTGRELEILRGLKEGKINAEIGLALGISAHTVKKHVYNIYRKLNVQNRVQAVSRAAALALTAQAV</sequence>
<organism evidence="5 6">
    <name type="scientific">Pseudoduganella aquatica</name>
    <dbReference type="NCBI Taxonomy" id="2660641"/>
    <lineage>
        <taxon>Bacteria</taxon>
        <taxon>Pseudomonadati</taxon>
        <taxon>Pseudomonadota</taxon>
        <taxon>Betaproteobacteria</taxon>
        <taxon>Burkholderiales</taxon>
        <taxon>Oxalobacteraceae</taxon>
        <taxon>Telluria group</taxon>
        <taxon>Pseudoduganella</taxon>
    </lineage>
</organism>
<reference evidence="5 6" key="1">
    <citation type="submission" date="2019-12" db="EMBL/GenBank/DDBJ databases">
        <title>Novel species isolated from a subtropical stream in China.</title>
        <authorList>
            <person name="Lu H."/>
        </authorList>
    </citation>
    <scope>NUCLEOTIDE SEQUENCE [LARGE SCALE GENOMIC DNA]</scope>
    <source>
        <strain evidence="5 6">FT127W</strain>
    </source>
</reference>
<dbReference type="InterPro" id="IPR016032">
    <property type="entry name" value="Sig_transdc_resp-reg_C-effctor"/>
</dbReference>
<keyword evidence="3" id="KW-0804">Transcription</keyword>
<dbReference type="PRINTS" id="PR00038">
    <property type="entry name" value="HTHLUXR"/>
</dbReference>
<dbReference type="PROSITE" id="PS50043">
    <property type="entry name" value="HTH_LUXR_2"/>
    <property type="match status" value="1"/>
</dbReference>
<dbReference type="Pfam" id="PF00196">
    <property type="entry name" value="GerE"/>
    <property type="match status" value="1"/>
</dbReference>
<comment type="caution">
    <text evidence="5">The sequence shown here is derived from an EMBL/GenBank/DDBJ whole genome shotgun (WGS) entry which is preliminary data.</text>
</comment>
<dbReference type="EMBL" id="WWCU01000002">
    <property type="protein sequence ID" value="MYN06140.1"/>
    <property type="molecule type" value="Genomic_DNA"/>
</dbReference>
<evidence type="ECO:0000313" key="6">
    <source>
        <dbReference type="Proteomes" id="UP000450676"/>
    </source>
</evidence>
<evidence type="ECO:0000256" key="1">
    <source>
        <dbReference type="ARBA" id="ARBA00023015"/>
    </source>
</evidence>
<dbReference type="SUPFAM" id="SSF46894">
    <property type="entry name" value="C-terminal effector domain of the bipartite response regulators"/>
    <property type="match status" value="1"/>
</dbReference>
<dbReference type="PROSITE" id="PS00622">
    <property type="entry name" value="HTH_LUXR_1"/>
    <property type="match status" value="1"/>
</dbReference>